<dbReference type="EMBL" id="CP033970">
    <property type="protein sequence ID" value="AZG16247.1"/>
    <property type="molecule type" value="Genomic_DNA"/>
</dbReference>
<dbReference type="InterPro" id="IPR002938">
    <property type="entry name" value="FAD-bd"/>
</dbReference>
<evidence type="ECO:0000256" key="1">
    <source>
        <dbReference type="ARBA" id="ARBA00023002"/>
    </source>
</evidence>
<dbReference type="AlphaFoldDB" id="A0A3G8H6S7"/>
<evidence type="ECO:0000259" key="3">
    <source>
        <dbReference type="Pfam" id="PF01494"/>
    </source>
</evidence>
<dbReference type="PANTHER" id="PTHR13789:SF268">
    <property type="entry name" value="5-METHYLPHENAZINE-1-CARBOXYLATE 1-MONOOXYGENASE"/>
    <property type="match status" value="1"/>
</dbReference>
<organism evidence="4 5">
    <name type="scientific">Cupriavidus pauculus</name>
    <dbReference type="NCBI Taxonomy" id="82633"/>
    <lineage>
        <taxon>Bacteria</taxon>
        <taxon>Pseudomonadati</taxon>
        <taxon>Pseudomonadota</taxon>
        <taxon>Betaproteobacteria</taxon>
        <taxon>Burkholderiales</taxon>
        <taxon>Burkholderiaceae</taxon>
        <taxon>Cupriavidus</taxon>
    </lineage>
</organism>
<reference evidence="5" key="1">
    <citation type="submission" date="2018-11" db="EMBL/GenBank/DDBJ databases">
        <title>FDA dAtabase for Regulatory Grade micrObial Sequences (FDA-ARGOS): Supporting development and validation of Infectious Disease Dx tests.</title>
        <authorList>
            <person name="Goldberg B."/>
            <person name="Campos J."/>
            <person name="Tallon L."/>
            <person name="Sadzewicz L."/>
            <person name="Zhao X."/>
            <person name="Vavikolanu K."/>
            <person name="Mehta A."/>
            <person name="Aluvathingal J."/>
            <person name="Nadendla S."/>
            <person name="Geyer C."/>
            <person name="Nandy P."/>
            <person name="Yan Y."/>
            <person name="Sichtig H."/>
        </authorList>
    </citation>
    <scope>NUCLEOTIDE SEQUENCE [LARGE SCALE GENOMIC DNA]</scope>
    <source>
        <strain evidence="5">FDAARGOS_614</strain>
    </source>
</reference>
<dbReference type="NCBIfam" id="NF005720">
    <property type="entry name" value="PRK07538.1"/>
    <property type="match status" value="1"/>
</dbReference>
<dbReference type="Gene3D" id="3.50.50.60">
    <property type="entry name" value="FAD/NAD(P)-binding domain"/>
    <property type="match status" value="1"/>
</dbReference>
<dbReference type="OrthoDB" id="5487740at2"/>
<keyword evidence="2" id="KW-0503">Monooxygenase</keyword>
<keyword evidence="1" id="KW-0560">Oxidoreductase</keyword>
<evidence type="ECO:0000256" key="2">
    <source>
        <dbReference type="ARBA" id="ARBA00023033"/>
    </source>
</evidence>
<accession>A0A3G8H6S7</accession>
<name>A0A3G8H6S7_9BURK</name>
<dbReference type="KEGG" id="cpau:EHF44_22900"/>
<dbReference type="Pfam" id="PF01494">
    <property type="entry name" value="FAD_binding_3"/>
    <property type="match status" value="1"/>
</dbReference>
<evidence type="ECO:0000313" key="5">
    <source>
        <dbReference type="Proteomes" id="UP000270411"/>
    </source>
</evidence>
<dbReference type="GO" id="GO:0004497">
    <property type="term" value="F:monooxygenase activity"/>
    <property type="evidence" value="ECO:0007669"/>
    <property type="project" value="UniProtKB-KW"/>
</dbReference>
<protein>
    <submittedName>
        <fullName evidence="4">Flavin-dependent oxidoreductase</fullName>
    </submittedName>
</protein>
<dbReference type="InterPro" id="IPR050493">
    <property type="entry name" value="FAD-dep_Monooxygenase_BioMet"/>
</dbReference>
<evidence type="ECO:0000313" key="4">
    <source>
        <dbReference type="EMBL" id="AZG16247.1"/>
    </source>
</evidence>
<dbReference type="SUPFAM" id="SSF54373">
    <property type="entry name" value="FAD-linked reductases, C-terminal domain"/>
    <property type="match status" value="1"/>
</dbReference>
<gene>
    <name evidence="4" type="ORF">EHF44_22900</name>
</gene>
<dbReference type="InterPro" id="IPR036188">
    <property type="entry name" value="FAD/NAD-bd_sf"/>
</dbReference>
<sequence length="423" mass="47519">MKIAIAGGGIGGLTLALLCHRHGLDVEVWEASESLRPLGVGINLLPHAVRELCALGLEADLARIGIQTSSLSYYNKFGQRIWHEPRGRAAGYDWPQFSVHRGEFQMLLYETARQRLGADRLHTGHALESIEHTGGQGEPARFTLRRRHDQALVAAQADVLVGADGIHSAVRRHFYPTGDAPRFSRRLLWRATTDAAPYLDGRSMFMAGFQDQKFVAYPISEPLRAQGRSRINWIAELKVPDDYPDTPPRSDWNRQVDKSVFRDAFAGWRWDWIDIPALIDGAEAIYEFPMVDKDPLPRWTFGRVTLLGDAAHPMYPIGSNGSAQAIVDARYLTDCLLAERDPDYALREYEAERLPRTAGIVLRNRMNGPEQVMQLAEERAPQGFSDIDTVIPLREREAIAQRYKTLAGFGQQQLQASQPQASR</sequence>
<dbReference type="PRINTS" id="PR00420">
    <property type="entry name" value="RNGMNOXGNASE"/>
</dbReference>
<dbReference type="SUPFAM" id="SSF51905">
    <property type="entry name" value="FAD/NAD(P)-binding domain"/>
    <property type="match status" value="1"/>
</dbReference>
<dbReference type="GO" id="GO:0071949">
    <property type="term" value="F:FAD binding"/>
    <property type="evidence" value="ECO:0007669"/>
    <property type="project" value="InterPro"/>
</dbReference>
<feature type="domain" description="FAD-binding" evidence="3">
    <location>
        <begin position="2"/>
        <end position="361"/>
    </location>
</feature>
<dbReference type="Gene3D" id="3.30.9.30">
    <property type="match status" value="1"/>
</dbReference>
<dbReference type="RefSeq" id="WP_124685977.1">
    <property type="nucleotide sequence ID" value="NZ_CP033970.1"/>
</dbReference>
<proteinExistence type="predicted"/>
<dbReference type="PANTHER" id="PTHR13789">
    <property type="entry name" value="MONOOXYGENASE"/>
    <property type="match status" value="1"/>
</dbReference>
<dbReference type="Proteomes" id="UP000270411">
    <property type="component" value="Chromosome 2"/>
</dbReference>